<dbReference type="Proteomes" id="UP000799049">
    <property type="component" value="Unassembled WGS sequence"/>
</dbReference>
<sequence>MSSFSPPSRRPPPSPSSTSASGSSYYSSATSSPAHSSSHRNGPPLSSSQYSTPTASQRPFGGSDAYFNVASSDPDLLVSDLTRRLSNLNGGSSFYNSTGPSQPASAPYPLLSSSSSSSLPAFSSSASIPVHPSSALYRSPLLDRYYLKTHIYDRTEHSSSEQPRTPRTPTSAPSLLQSYQLSSASSGSNGNYSYRNGNGNGNTAGNADGLNDVYDSPLLPERIPEPPRRPPPTPSSPTRDPNGLTRVSKPSELSSSSPKAIDSLYQTKLGQLYSSQKAASRDRSDEKSRSVSFRDEATVPVSVAVEAVAAIEPAETPAHVSDCLRRVLSVEVVARLVSVLVGKAEDSGSAWNAFLGIVESVNDMTPYAKKALLEEDIRNLSFRMGMPHGWKRLVRGDKHVFSNTKEDVEIAFPPVYPVLLRLFRVLWSRRRGLDPNPEPIHRDGEPFVWIGVRVATEPLLAASAEQAQRAFPAVVPSVASTTPADNATPQQPLVDTPAAKTKDVSQTAIVEKALEKLSSKSNSLSPAVSKPMFTPPPKREAEKSEMAVQTEEGGRPAVKAAIDKVLGLGRIAKSGDAPSSSSSSAGAATAADSSAGQSGGDIRTQSGSLHDSASLGSVSKPTASSKSLEPQQPLEDNSTFVRPPFSSADPFDVVPLPKRKPNPLIASSLSSFVGTTRPLYLELPAIV</sequence>
<feature type="compositionally biased region" description="Low complexity" evidence="1">
    <location>
        <begin position="520"/>
        <end position="530"/>
    </location>
</feature>
<reference evidence="2" key="1">
    <citation type="submission" date="2019-09" db="EMBL/GenBank/DDBJ databases">
        <title>The Mitochondrial Proteome of the Jakobid, Andalucia godoyi, a Protist With the Most Gene-Rich and Bacteria-Like Mitochondrial Genome.</title>
        <authorList>
            <person name="Gray M.W."/>
            <person name="Burger G."/>
            <person name="Derelle R."/>
            <person name="Klimes V."/>
            <person name="Leger M."/>
            <person name="Sarrasin M."/>
            <person name="Vlcek C."/>
            <person name="Roger A.J."/>
            <person name="Elias M."/>
            <person name="Lang B.F."/>
        </authorList>
    </citation>
    <scope>NUCLEOTIDE SEQUENCE</scope>
    <source>
        <strain evidence="2">And28</strain>
    </source>
</reference>
<feature type="compositionally biased region" description="Low complexity" evidence="1">
    <location>
        <begin position="163"/>
        <end position="173"/>
    </location>
</feature>
<accession>A0A8K0AG35</accession>
<feature type="compositionally biased region" description="Low complexity" evidence="1">
    <location>
        <begin position="248"/>
        <end position="259"/>
    </location>
</feature>
<evidence type="ECO:0000313" key="3">
    <source>
        <dbReference type="Proteomes" id="UP000799049"/>
    </source>
</evidence>
<proteinExistence type="predicted"/>
<dbReference type="EMBL" id="VRVR01000049">
    <property type="protein sequence ID" value="KAF0852262.1"/>
    <property type="molecule type" value="Genomic_DNA"/>
</dbReference>
<keyword evidence="3" id="KW-1185">Reference proteome</keyword>
<feature type="compositionally biased region" description="Low complexity" evidence="1">
    <location>
        <begin position="16"/>
        <end position="36"/>
    </location>
</feature>
<feature type="region of interest" description="Disordered" evidence="1">
    <location>
        <begin position="573"/>
        <end position="660"/>
    </location>
</feature>
<evidence type="ECO:0000256" key="1">
    <source>
        <dbReference type="SAM" id="MobiDB-lite"/>
    </source>
</evidence>
<dbReference type="PANTHER" id="PTHR48125">
    <property type="entry name" value="LP07818P1"/>
    <property type="match status" value="1"/>
</dbReference>
<feature type="compositionally biased region" description="Polar residues" evidence="1">
    <location>
        <begin position="479"/>
        <end position="493"/>
    </location>
</feature>
<feature type="region of interest" description="Disordered" evidence="1">
    <location>
        <begin position="154"/>
        <end position="173"/>
    </location>
</feature>
<dbReference type="PANTHER" id="PTHR48125:SF10">
    <property type="entry name" value="OS12G0136300 PROTEIN"/>
    <property type="match status" value="1"/>
</dbReference>
<feature type="compositionally biased region" description="Low complexity" evidence="1">
    <location>
        <begin position="180"/>
        <end position="221"/>
    </location>
</feature>
<feature type="region of interest" description="Disordered" evidence="1">
    <location>
        <begin position="88"/>
        <end position="133"/>
    </location>
</feature>
<feature type="compositionally biased region" description="Low complexity" evidence="1">
    <location>
        <begin position="100"/>
        <end position="133"/>
    </location>
</feature>
<feature type="compositionally biased region" description="Polar residues" evidence="1">
    <location>
        <begin position="88"/>
        <end position="99"/>
    </location>
</feature>
<evidence type="ECO:0000313" key="2">
    <source>
        <dbReference type="EMBL" id="KAF0852262.1"/>
    </source>
</evidence>
<feature type="region of interest" description="Disordered" evidence="1">
    <location>
        <begin position="1"/>
        <end position="66"/>
    </location>
</feature>
<feature type="region of interest" description="Disordered" evidence="1">
    <location>
        <begin position="273"/>
        <end position="295"/>
    </location>
</feature>
<feature type="region of interest" description="Disordered" evidence="1">
    <location>
        <begin position="180"/>
        <end position="259"/>
    </location>
</feature>
<dbReference type="AlphaFoldDB" id="A0A8K0AG35"/>
<feature type="compositionally biased region" description="Polar residues" evidence="1">
    <location>
        <begin position="603"/>
        <end position="640"/>
    </location>
</feature>
<feature type="compositionally biased region" description="Low complexity" evidence="1">
    <location>
        <begin position="573"/>
        <end position="596"/>
    </location>
</feature>
<organism evidence="2 3">
    <name type="scientific">Andalucia godoyi</name>
    <name type="common">Flagellate</name>
    <dbReference type="NCBI Taxonomy" id="505711"/>
    <lineage>
        <taxon>Eukaryota</taxon>
        <taxon>Discoba</taxon>
        <taxon>Jakobida</taxon>
        <taxon>Andalucina</taxon>
        <taxon>Andaluciidae</taxon>
        <taxon>Andalucia</taxon>
    </lineage>
</organism>
<feature type="region of interest" description="Disordered" evidence="1">
    <location>
        <begin position="479"/>
        <end position="500"/>
    </location>
</feature>
<feature type="compositionally biased region" description="Polar residues" evidence="1">
    <location>
        <begin position="44"/>
        <end position="57"/>
    </location>
</feature>
<gene>
    <name evidence="2" type="ORF">ANDGO_00809</name>
</gene>
<name>A0A8K0AG35_ANDGO</name>
<feature type="compositionally biased region" description="Basic and acidic residues" evidence="1">
    <location>
        <begin position="279"/>
        <end position="295"/>
    </location>
</feature>
<comment type="caution">
    <text evidence="2">The sequence shown here is derived from an EMBL/GenBank/DDBJ whole genome shotgun (WGS) entry which is preliminary data.</text>
</comment>
<protein>
    <submittedName>
        <fullName evidence="2">Putative mitochondrial protein</fullName>
    </submittedName>
</protein>
<feature type="region of interest" description="Disordered" evidence="1">
    <location>
        <begin position="520"/>
        <end position="556"/>
    </location>
</feature>